<accession>A0A120MYU8</accession>
<dbReference type="KEGG" id="mgot:MgSA37_02169"/>
<name>A0A120MYU8_9SPHI</name>
<reference evidence="1 2" key="1">
    <citation type="submission" date="2015-12" db="EMBL/GenBank/DDBJ databases">
        <title>Genome sequence of Mucilaginibacter gotjawali.</title>
        <authorList>
            <person name="Lee J.S."/>
            <person name="Lee K.C."/>
            <person name="Kim K.K."/>
            <person name="Lee B.W."/>
        </authorList>
    </citation>
    <scope>NUCLEOTIDE SEQUENCE [LARGE SCALE GENOMIC DNA]</scope>
    <source>
        <strain evidence="1 2">SA3-7</strain>
    </source>
</reference>
<dbReference type="Proteomes" id="UP000218263">
    <property type="component" value="Chromosome"/>
</dbReference>
<dbReference type="EMBL" id="AP017313">
    <property type="protein sequence ID" value="BAU53998.1"/>
    <property type="molecule type" value="Genomic_DNA"/>
</dbReference>
<gene>
    <name evidence="1" type="ORF">MgSA37_02169</name>
</gene>
<organism evidence="1 2">
    <name type="scientific">Mucilaginibacter gotjawali</name>
    <dbReference type="NCBI Taxonomy" id="1550579"/>
    <lineage>
        <taxon>Bacteria</taxon>
        <taxon>Pseudomonadati</taxon>
        <taxon>Bacteroidota</taxon>
        <taxon>Sphingobacteriia</taxon>
        <taxon>Sphingobacteriales</taxon>
        <taxon>Sphingobacteriaceae</taxon>
        <taxon>Mucilaginibacter</taxon>
    </lineage>
</organism>
<keyword evidence="2" id="KW-1185">Reference proteome</keyword>
<proteinExistence type="predicted"/>
<evidence type="ECO:0000313" key="1">
    <source>
        <dbReference type="EMBL" id="BAU53998.1"/>
    </source>
</evidence>
<protein>
    <submittedName>
        <fullName evidence="1">Uncharacterized protein</fullName>
    </submittedName>
</protein>
<dbReference type="Pfam" id="PF12779">
    <property type="entry name" value="WXXGXW"/>
    <property type="match status" value="1"/>
</dbReference>
<evidence type="ECO:0000313" key="2">
    <source>
        <dbReference type="Proteomes" id="UP000218263"/>
    </source>
</evidence>
<dbReference type="RefSeq" id="WP_197706118.1">
    <property type="nucleotide sequence ID" value="NZ_AP017313.1"/>
</dbReference>
<sequence length="717" mass="75910">MKSFFLALFMFAFCSISYAQNPVVDTHPRAQIYVIDPQSGQETPVSTDLAILFKNSLIELVRATPSARAVISGLSPEYKNRTFTVTQMGVETNINGYQISLDYQAPDPEQNVNLYTFVYHADDNTLYYYDQNTQAWVQERILANNVFNLRKAAMYAQKFNEEFANQPLQEQGGQVAVDASVDLDQPVDADVAADTAPPEMPEYEQPECPSDGYLWQPGYWAFSRERGDYYWVPGAWVAPPNPGVLWTPPYWGYEGNRYVFHIGYWGDHIGFYGGINYGYGYSGHGYYGGEWREGRFHYNTAVVRVNRTVIRNVYENRIVIRNNERHNRNSFNGGRGGVDDRPTAAEVSAGRERHYKPTAEQNGNQWRARQNPNQFTKGNPGGKPANLAVPKVIPFHPQNNGGNKVGQGVGGKQNQPQGNNPGRPTGRGNNPGKPGIQNANPGNPNAPGANPDKPTGVGNNQGNPNRPGANPNKPAGLGNNPGNPNAPGANPNKPAGAGNNPANPNAPAANPNKPAGLGNNPGNPNAPGANPNKPAGAGNNPANPNAPAANPNKPAGLGNNPGNPNAPGANPNKPAGAGNNPANPNAPAANPNKPAGLGNNPGNPNAPGANPNNPAGAGNNPANPNAPAANPNKPAGLGNNPGNPNAPATNPNRPARVGNNPGGQGNNPAKPAGLPANPPRPVNKPANPPKPVIQQAKPAKPAENKPKQQDKPVKQNN</sequence>
<dbReference type="AlphaFoldDB" id="A0A120MYU8"/>
<dbReference type="InterPro" id="IPR024447">
    <property type="entry name" value="YXWGXW_rpt"/>
</dbReference>